<accession>A0A645A262</accession>
<gene>
    <name evidence="2" type="ORF">SDC9_93983</name>
</gene>
<evidence type="ECO:0000313" key="2">
    <source>
        <dbReference type="EMBL" id="MPM47275.1"/>
    </source>
</evidence>
<evidence type="ECO:0000256" key="1">
    <source>
        <dbReference type="SAM" id="MobiDB-lite"/>
    </source>
</evidence>
<feature type="region of interest" description="Disordered" evidence="1">
    <location>
        <begin position="153"/>
        <end position="173"/>
    </location>
</feature>
<organism evidence="2">
    <name type="scientific">bioreactor metagenome</name>
    <dbReference type="NCBI Taxonomy" id="1076179"/>
    <lineage>
        <taxon>unclassified sequences</taxon>
        <taxon>metagenomes</taxon>
        <taxon>ecological metagenomes</taxon>
    </lineage>
</organism>
<proteinExistence type="predicted"/>
<dbReference type="EMBL" id="VSSQ01011615">
    <property type="protein sequence ID" value="MPM47275.1"/>
    <property type="molecule type" value="Genomic_DNA"/>
</dbReference>
<dbReference type="AlphaFoldDB" id="A0A645A262"/>
<comment type="caution">
    <text evidence="2">The sequence shown here is derived from an EMBL/GenBank/DDBJ whole genome shotgun (WGS) entry which is preliminary data.</text>
</comment>
<sequence>MQLPHQKAPENGPEEIGIQPIEQEHRCVPLDHAQQLARMGIAADHLRKLQIKFVERCKAQKQQLQRCVKAAVDRFIKVKEQFTLNGVQNIFAVCSAVLQLAAENTHGNWIALQITLDRAHLTGADRNALRFQHPLRGLTVKIQRAYIYGTQNPRELERHQPAGDGSASKQDKV</sequence>
<protein>
    <submittedName>
        <fullName evidence="2">Uncharacterized protein</fullName>
    </submittedName>
</protein>
<name>A0A645A262_9ZZZZ</name>
<reference evidence="2" key="1">
    <citation type="submission" date="2019-08" db="EMBL/GenBank/DDBJ databases">
        <authorList>
            <person name="Kucharzyk K."/>
            <person name="Murdoch R.W."/>
            <person name="Higgins S."/>
            <person name="Loffler F."/>
        </authorList>
    </citation>
    <scope>NUCLEOTIDE SEQUENCE</scope>
</reference>